<name>A0ABV6P2G4_9ACTN</name>
<evidence type="ECO:0000259" key="4">
    <source>
        <dbReference type="Pfam" id="PF00892"/>
    </source>
</evidence>
<feature type="transmembrane region" description="Helical" evidence="3">
    <location>
        <begin position="12"/>
        <end position="39"/>
    </location>
</feature>
<keyword evidence="3" id="KW-0812">Transmembrane</keyword>
<dbReference type="InterPro" id="IPR000620">
    <property type="entry name" value="EamA_dom"/>
</dbReference>
<feature type="region of interest" description="Disordered" evidence="2">
    <location>
        <begin position="72"/>
        <end position="96"/>
    </location>
</feature>
<dbReference type="SUPFAM" id="SSF103481">
    <property type="entry name" value="Multidrug resistance efflux transporter EmrE"/>
    <property type="match status" value="1"/>
</dbReference>
<dbReference type="RefSeq" id="WP_377342480.1">
    <property type="nucleotide sequence ID" value="NZ_JBHLUE010000019.1"/>
</dbReference>
<feature type="transmembrane region" description="Helical" evidence="3">
    <location>
        <begin position="129"/>
        <end position="146"/>
    </location>
</feature>
<evidence type="ECO:0000313" key="6">
    <source>
        <dbReference type="Proteomes" id="UP001589894"/>
    </source>
</evidence>
<keyword evidence="3" id="KW-1133">Transmembrane helix</keyword>
<dbReference type="Pfam" id="PF00892">
    <property type="entry name" value="EamA"/>
    <property type="match status" value="1"/>
</dbReference>
<accession>A0ABV6P2G4</accession>
<reference evidence="5 6" key="1">
    <citation type="submission" date="2024-09" db="EMBL/GenBank/DDBJ databases">
        <authorList>
            <person name="Sun Q."/>
            <person name="Mori K."/>
        </authorList>
    </citation>
    <scope>NUCLEOTIDE SEQUENCE [LARGE SCALE GENOMIC DNA]</scope>
    <source>
        <strain evidence="5 6">TBRC 2205</strain>
    </source>
</reference>
<evidence type="ECO:0000256" key="3">
    <source>
        <dbReference type="SAM" id="Phobius"/>
    </source>
</evidence>
<proteinExistence type="inferred from homology"/>
<dbReference type="Proteomes" id="UP001589894">
    <property type="component" value="Unassembled WGS sequence"/>
</dbReference>
<feature type="transmembrane region" description="Helical" evidence="3">
    <location>
        <begin position="211"/>
        <end position="231"/>
    </location>
</feature>
<evidence type="ECO:0000313" key="5">
    <source>
        <dbReference type="EMBL" id="MFC0567207.1"/>
    </source>
</evidence>
<keyword evidence="6" id="KW-1185">Reference proteome</keyword>
<feature type="transmembrane region" description="Helical" evidence="3">
    <location>
        <begin position="102"/>
        <end position="123"/>
    </location>
</feature>
<evidence type="ECO:0000256" key="2">
    <source>
        <dbReference type="SAM" id="MobiDB-lite"/>
    </source>
</evidence>
<feature type="domain" description="EamA" evidence="4">
    <location>
        <begin position="180"/>
        <end position="314"/>
    </location>
</feature>
<feature type="compositionally biased region" description="Low complexity" evidence="2">
    <location>
        <begin position="85"/>
        <end position="96"/>
    </location>
</feature>
<feature type="transmembrane region" description="Helical" evidence="3">
    <location>
        <begin position="178"/>
        <end position="199"/>
    </location>
</feature>
<organism evidence="5 6">
    <name type="scientific">Plantactinospora siamensis</name>
    <dbReference type="NCBI Taxonomy" id="555372"/>
    <lineage>
        <taxon>Bacteria</taxon>
        <taxon>Bacillati</taxon>
        <taxon>Actinomycetota</taxon>
        <taxon>Actinomycetes</taxon>
        <taxon>Micromonosporales</taxon>
        <taxon>Micromonosporaceae</taxon>
        <taxon>Plantactinospora</taxon>
    </lineage>
</organism>
<dbReference type="InterPro" id="IPR037185">
    <property type="entry name" value="EmrE-like"/>
</dbReference>
<protein>
    <submittedName>
        <fullName evidence="5">DMT family transporter</fullName>
    </submittedName>
</protein>
<comment type="similarity">
    <text evidence="1">Belongs to the EamA transporter family.</text>
</comment>
<sequence length="322" mass="32915">MVTRDHPPGPAGGVPVPVILAVSAVFHYLGPAMAVLLFSRIDVRGVAWLRMASAALVFAAWRHPWRLLRPLSRRPQPPARRRRATTGGQATTKTQATSGGRLSLVLALGLTLAGMNLVFYLAIARLPMATVGSIEFLGVLALAAAGARTGRNLLAVALAAGGVGVLADVRLGGSPLGFALALANCALFMLYVTLAHRAANAGAPDGTRRRGLDLLGAAMLVAAVAAAPLGVGPAAPAFRRPGLLLAAVAVGVCSSVIPYVTDQLAMARLPRSSFALMLCLLPASATVLGALVLRQVPTAGDLLGIVLVTAGLAIHRPTRSGS</sequence>
<feature type="transmembrane region" description="Helical" evidence="3">
    <location>
        <begin position="243"/>
        <end position="261"/>
    </location>
</feature>
<comment type="caution">
    <text evidence="5">The sequence shown here is derived from an EMBL/GenBank/DDBJ whole genome shotgun (WGS) entry which is preliminary data.</text>
</comment>
<feature type="transmembrane region" description="Helical" evidence="3">
    <location>
        <begin position="153"/>
        <end position="172"/>
    </location>
</feature>
<dbReference type="EMBL" id="JBHLUE010000019">
    <property type="protein sequence ID" value="MFC0567207.1"/>
    <property type="molecule type" value="Genomic_DNA"/>
</dbReference>
<feature type="transmembrane region" description="Helical" evidence="3">
    <location>
        <begin position="273"/>
        <end position="293"/>
    </location>
</feature>
<evidence type="ECO:0000256" key="1">
    <source>
        <dbReference type="ARBA" id="ARBA00007362"/>
    </source>
</evidence>
<keyword evidence="3" id="KW-0472">Membrane</keyword>
<gene>
    <name evidence="5" type="ORF">ACFFHU_24095</name>
</gene>